<protein>
    <submittedName>
        <fullName evidence="2">Uncharacterized protein</fullName>
    </submittedName>
</protein>
<dbReference type="InParanoid" id="A0A1X2HFJ5"/>
<dbReference type="OMA" id="VHAIANK"/>
<dbReference type="EMBL" id="MCGN01000004">
    <property type="protein sequence ID" value="ORY97679.1"/>
    <property type="molecule type" value="Genomic_DNA"/>
</dbReference>
<dbReference type="AlphaFoldDB" id="A0A1X2HFJ5"/>
<dbReference type="STRING" id="13706.A0A1X2HFJ5"/>
<dbReference type="Proteomes" id="UP000242180">
    <property type="component" value="Unassembled WGS sequence"/>
</dbReference>
<evidence type="ECO:0000256" key="1">
    <source>
        <dbReference type="SAM" id="MobiDB-lite"/>
    </source>
</evidence>
<gene>
    <name evidence="2" type="ORF">BCR43DRAFT_490165</name>
</gene>
<organism evidence="2 3">
    <name type="scientific">Syncephalastrum racemosum</name>
    <name type="common">Filamentous fungus</name>
    <dbReference type="NCBI Taxonomy" id="13706"/>
    <lineage>
        <taxon>Eukaryota</taxon>
        <taxon>Fungi</taxon>
        <taxon>Fungi incertae sedis</taxon>
        <taxon>Mucoromycota</taxon>
        <taxon>Mucoromycotina</taxon>
        <taxon>Mucoromycetes</taxon>
        <taxon>Mucorales</taxon>
        <taxon>Syncephalastraceae</taxon>
        <taxon>Syncephalastrum</taxon>
    </lineage>
</organism>
<accession>A0A1X2HFJ5</accession>
<dbReference type="OrthoDB" id="376826at2759"/>
<feature type="compositionally biased region" description="Basic and acidic residues" evidence="1">
    <location>
        <begin position="10"/>
        <end position="22"/>
    </location>
</feature>
<feature type="region of interest" description="Disordered" evidence="1">
    <location>
        <begin position="1"/>
        <end position="30"/>
    </location>
</feature>
<keyword evidence="3" id="KW-1185">Reference proteome</keyword>
<sequence>MARNHQQQRRAQDKPTKEETRKTTQQPRFVQRVSSIPLVQESFSTVSSYANGTSIGRFALTKANSTLESVSKYQPRSVQTYYESYLQPHLERADALGCRSLDLIEQRFPVVQKNSSQVAENVRGRWTQSREAVTTPAQNAAKEANRRLALVVDNVEATLERYLPSPTDENAKSTTTTADAESQNQALRAYRLLNAASTRLGHRVSSQVSLEAATANVQALQATLRESATVYAVAASERLPPSVRERVQVLHATTSERLLALQNQVSAQIAGLSGYVKSSTTTPDWLKARVQSLVDIASKQYELVRSQYSRTDISTLEKTRAVAQGIQDQVLPVLQTLQSQLQYYDPREYLRLNKSPQNAEVPQQQPVAAQ</sequence>
<evidence type="ECO:0000313" key="2">
    <source>
        <dbReference type="EMBL" id="ORY97679.1"/>
    </source>
</evidence>
<evidence type="ECO:0000313" key="3">
    <source>
        <dbReference type="Proteomes" id="UP000242180"/>
    </source>
</evidence>
<comment type="caution">
    <text evidence="2">The sequence shown here is derived from an EMBL/GenBank/DDBJ whole genome shotgun (WGS) entry which is preliminary data.</text>
</comment>
<reference evidence="2 3" key="1">
    <citation type="submission" date="2016-07" db="EMBL/GenBank/DDBJ databases">
        <title>Pervasive Adenine N6-methylation of Active Genes in Fungi.</title>
        <authorList>
            <consortium name="DOE Joint Genome Institute"/>
            <person name="Mondo S.J."/>
            <person name="Dannebaum R.O."/>
            <person name="Kuo R.C."/>
            <person name="Labutti K."/>
            <person name="Haridas S."/>
            <person name="Kuo A."/>
            <person name="Salamov A."/>
            <person name="Ahrendt S.R."/>
            <person name="Lipzen A."/>
            <person name="Sullivan W."/>
            <person name="Andreopoulos W.B."/>
            <person name="Clum A."/>
            <person name="Lindquist E."/>
            <person name="Daum C."/>
            <person name="Ramamoorthy G.K."/>
            <person name="Gryganskyi A."/>
            <person name="Culley D."/>
            <person name="Magnuson J.K."/>
            <person name="James T.Y."/>
            <person name="O'Malley M.A."/>
            <person name="Stajich J.E."/>
            <person name="Spatafora J.W."/>
            <person name="Visel A."/>
            <person name="Grigoriev I.V."/>
        </authorList>
    </citation>
    <scope>NUCLEOTIDE SEQUENCE [LARGE SCALE GENOMIC DNA]</scope>
    <source>
        <strain evidence="2 3">NRRL 2496</strain>
    </source>
</reference>
<name>A0A1X2HFJ5_SYNRA</name>
<proteinExistence type="predicted"/>